<dbReference type="EC" id="2.4.-.-" evidence="1"/>
<comment type="caution">
    <text evidence="1">The sequence shown here is derived from an EMBL/GenBank/DDBJ whole genome shotgun (WGS) entry which is preliminary data.</text>
</comment>
<dbReference type="RefSeq" id="WP_213299216.1">
    <property type="nucleotide sequence ID" value="NZ_JAGYVZ010000009.1"/>
</dbReference>
<dbReference type="PANTHER" id="PTHR12526:SF630">
    <property type="entry name" value="GLYCOSYLTRANSFERASE"/>
    <property type="match status" value="1"/>
</dbReference>
<reference evidence="1 2" key="1">
    <citation type="journal article" date="2018" name="Int. J. Syst. Evol. Microbiol.">
        <title>Flavobacterium chryseum sp. nov. and Flavobacterium psychroterrae sp. nov., novel environmental bacteria isolated from Antarctica.</title>
        <authorList>
            <person name="Kralova S."/>
            <person name="Svec P."/>
            <person name="Busse H.J."/>
            <person name="Stankova E."/>
            <person name="Vaczi P."/>
            <person name="Sedlacek I."/>
        </authorList>
    </citation>
    <scope>NUCLEOTIDE SEQUENCE [LARGE SCALE GENOMIC DNA]</scope>
    <source>
        <strain evidence="1 2">CCM 8827</strain>
    </source>
</reference>
<evidence type="ECO:0000313" key="2">
    <source>
        <dbReference type="Proteomes" id="UP000722625"/>
    </source>
</evidence>
<dbReference type="PANTHER" id="PTHR12526">
    <property type="entry name" value="GLYCOSYLTRANSFERASE"/>
    <property type="match status" value="1"/>
</dbReference>
<organism evidence="1 2">
    <name type="scientific">Flavobacterium psychroterrae</name>
    <dbReference type="NCBI Taxonomy" id="2133767"/>
    <lineage>
        <taxon>Bacteria</taxon>
        <taxon>Pseudomonadati</taxon>
        <taxon>Bacteroidota</taxon>
        <taxon>Flavobacteriia</taxon>
        <taxon>Flavobacteriales</taxon>
        <taxon>Flavobacteriaceae</taxon>
        <taxon>Flavobacterium</taxon>
    </lineage>
</organism>
<protein>
    <submittedName>
        <fullName evidence="1">Glycosyltransferase</fullName>
        <ecNumber evidence="1">2.4.-.-</ecNumber>
    </submittedName>
</protein>
<sequence length="386" mass="44005">MLTNLRPEQKNKLDVPDFNKNNAVNGYPTAQKYDMVVFCHLRWQFVYQRPQHLISRLSKNAKILLIEEPIGYDNHDESSGNLLVINENLHILQPKVKDIEAISIILPEYISNLNPSVGWFYSASFSPLLEVFDFETVVFDCMDELTLFKGAPKQLIDQEKYLMANADIVFTGGKSLYESKKQHHDNVYCFPSSVDQPHFAQALNGIEVPADIANLQAPVVGYFGVIDERIDLELLHETAKKLPNVSFVMIGPLAKIDQSDLPVEDNIYYLGMRSYNELPNYLKGFDIAMMPFAINDATKYISPTKTLEYMAAGKPIISTKITDVVRDYSICVNLVETADEFCEAITYLFDKRDQLSMELEYFDILKNTSWDATANKMESIIKTFAQ</sequence>
<dbReference type="SUPFAM" id="SSF53756">
    <property type="entry name" value="UDP-Glycosyltransferase/glycogen phosphorylase"/>
    <property type="match status" value="1"/>
</dbReference>
<keyword evidence="1" id="KW-0328">Glycosyltransferase</keyword>
<accession>A0ABS5PB70</accession>
<evidence type="ECO:0000313" key="1">
    <source>
        <dbReference type="EMBL" id="MBS7231536.1"/>
    </source>
</evidence>
<dbReference type="Gene3D" id="3.40.50.2000">
    <property type="entry name" value="Glycogen Phosphorylase B"/>
    <property type="match status" value="1"/>
</dbReference>
<proteinExistence type="predicted"/>
<keyword evidence="2" id="KW-1185">Reference proteome</keyword>
<dbReference type="Proteomes" id="UP000722625">
    <property type="component" value="Unassembled WGS sequence"/>
</dbReference>
<dbReference type="EMBL" id="JAGYVZ010000009">
    <property type="protein sequence ID" value="MBS7231536.1"/>
    <property type="molecule type" value="Genomic_DNA"/>
</dbReference>
<gene>
    <name evidence="1" type="ORF">KHA90_10930</name>
</gene>
<keyword evidence="1" id="KW-0808">Transferase</keyword>
<dbReference type="GO" id="GO:0016757">
    <property type="term" value="F:glycosyltransferase activity"/>
    <property type="evidence" value="ECO:0007669"/>
    <property type="project" value="UniProtKB-KW"/>
</dbReference>
<dbReference type="Pfam" id="PF13692">
    <property type="entry name" value="Glyco_trans_1_4"/>
    <property type="match status" value="1"/>
</dbReference>
<name>A0ABS5PB70_9FLAO</name>